<evidence type="ECO:0000313" key="5">
    <source>
        <dbReference type="Proteomes" id="UP000504610"/>
    </source>
</evidence>
<proteinExistence type="inferred from homology"/>
<name>A0A6J0NU54_RAPSA</name>
<evidence type="ECO:0000256" key="4">
    <source>
        <dbReference type="SAM" id="SignalP"/>
    </source>
</evidence>
<comment type="similarity">
    <text evidence="1">Belongs to the COBRA family.</text>
</comment>
<dbReference type="GO" id="GO:0010215">
    <property type="term" value="P:cellulose microfibril organization"/>
    <property type="evidence" value="ECO:0007669"/>
    <property type="project" value="InterPro"/>
</dbReference>
<accession>A0A6J0NU54</accession>
<evidence type="ECO:0000256" key="2">
    <source>
        <dbReference type="ARBA" id="ARBA00022729"/>
    </source>
</evidence>
<dbReference type="OrthoDB" id="1112765at2759"/>
<dbReference type="InterPro" id="IPR006918">
    <property type="entry name" value="COBRA_pln"/>
</dbReference>
<reference evidence="6" key="2">
    <citation type="submission" date="2025-08" db="UniProtKB">
        <authorList>
            <consortium name="RefSeq"/>
        </authorList>
    </citation>
    <scope>IDENTIFICATION</scope>
    <source>
        <tissue evidence="6">Leaf</tissue>
    </source>
</reference>
<dbReference type="Pfam" id="PF04833">
    <property type="entry name" value="COBRA"/>
    <property type="match status" value="1"/>
</dbReference>
<keyword evidence="2 4" id="KW-0732">Signal</keyword>
<dbReference type="PANTHER" id="PTHR31673">
    <property type="entry name" value="PROTEIN COBRA"/>
    <property type="match status" value="1"/>
</dbReference>
<dbReference type="GO" id="GO:0005886">
    <property type="term" value="C:plasma membrane"/>
    <property type="evidence" value="ECO:0007669"/>
    <property type="project" value="TreeGrafter"/>
</dbReference>
<keyword evidence="3" id="KW-0325">Glycoprotein</keyword>
<dbReference type="RefSeq" id="XP_018488317.1">
    <property type="nucleotide sequence ID" value="XM_018632815.2"/>
</dbReference>
<feature type="signal peptide" evidence="4">
    <location>
        <begin position="1"/>
        <end position="21"/>
    </location>
</feature>
<keyword evidence="5" id="KW-1185">Reference proteome</keyword>
<organism evidence="5 6">
    <name type="scientific">Raphanus sativus</name>
    <name type="common">Radish</name>
    <name type="synonym">Raphanus raphanistrum var. sativus</name>
    <dbReference type="NCBI Taxonomy" id="3726"/>
    <lineage>
        <taxon>Eukaryota</taxon>
        <taxon>Viridiplantae</taxon>
        <taxon>Streptophyta</taxon>
        <taxon>Embryophyta</taxon>
        <taxon>Tracheophyta</taxon>
        <taxon>Spermatophyta</taxon>
        <taxon>Magnoliopsida</taxon>
        <taxon>eudicotyledons</taxon>
        <taxon>Gunneridae</taxon>
        <taxon>Pentapetalae</taxon>
        <taxon>rosids</taxon>
        <taxon>malvids</taxon>
        <taxon>Brassicales</taxon>
        <taxon>Brassicaceae</taxon>
        <taxon>Brassiceae</taxon>
        <taxon>Raphanus</taxon>
    </lineage>
</organism>
<dbReference type="AlphaFoldDB" id="A0A6J0NU54"/>
<dbReference type="KEGG" id="rsz:108858975"/>
<protein>
    <submittedName>
        <fullName evidence="6">COBRA-like protein 2</fullName>
    </submittedName>
</protein>
<dbReference type="PANTHER" id="PTHR31673:SF3">
    <property type="entry name" value="COBRA-LIKE PROTEIN 4"/>
    <property type="match status" value="1"/>
</dbReference>
<evidence type="ECO:0000256" key="3">
    <source>
        <dbReference type="ARBA" id="ARBA00023180"/>
    </source>
</evidence>
<reference evidence="5" key="1">
    <citation type="journal article" date="2019" name="Database">
        <title>The radish genome database (RadishGD): an integrated information resource for radish genomics.</title>
        <authorList>
            <person name="Yu H.J."/>
            <person name="Baek S."/>
            <person name="Lee Y.J."/>
            <person name="Cho A."/>
            <person name="Mun J.H."/>
        </authorList>
    </citation>
    <scope>NUCLEOTIDE SEQUENCE [LARGE SCALE GENOMIC DNA]</scope>
    <source>
        <strain evidence="5">cv. WK10039</strain>
    </source>
</reference>
<evidence type="ECO:0000256" key="1">
    <source>
        <dbReference type="ARBA" id="ARBA00005507"/>
    </source>
</evidence>
<dbReference type="Proteomes" id="UP000504610">
    <property type="component" value="Chromosome 5"/>
</dbReference>
<feature type="chain" id="PRO_5027039153" evidence="4">
    <location>
        <begin position="22"/>
        <end position="260"/>
    </location>
</feature>
<dbReference type="GeneID" id="108858975"/>
<dbReference type="GO" id="GO:0052324">
    <property type="term" value="P:plant-type cell wall cellulose biosynthetic process"/>
    <property type="evidence" value="ECO:0007669"/>
    <property type="project" value="TreeGrafter"/>
</dbReference>
<gene>
    <name evidence="6" type="primary">LOC108858975</name>
</gene>
<evidence type="ECO:0000313" key="6">
    <source>
        <dbReference type="RefSeq" id="XP_018488317.1"/>
    </source>
</evidence>
<sequence length="260" mass="29735">MRSAYSTTKVLFLFLLVLVEASSWGLSLEKEYPSLNVTRLKIAMLKERYYRVTGLRHGPMRDPKFRVKSNKLAPRDANVDIRWDMTNESDGSYSANVTISNYVVDHELEQPWKLAWIWVKKETLFGTLGSEGTQHGFVSFSEDGDAGTYTYCLNNVTLDLPRQTDHNCIGGTVILPRSIKAEIAKGSTSFQISISHYNRGYRAQPPFDVTLSTRGFEYELEYDSMEQVIDTHLNTWSTTCILSISKTKKFHEIHNNNDEL</sequence>